<gene>
    <name evidence="1" type="ORF">BDR25DRAFT_300055</name>
</gene>
<evidence type="ECO:0000313" key="1">
    <source>
        <dbReference type="EMBL" id="KAF2476936.1"/>
    </source>
</evidence>
<organism evidence="1 2">
    <name type="scientific">Lindgomyces ingoldianus</name>
    <dbReference type="NCBI Taxonomy" id="673940"/>
    <lineage>
        <taxon>Eukaryota</taxon>
        <taxon>Fungi</taxon>
        <taxon>Dikarya</taxon>
        <taxon>Ascomycota</taxon>
        <taxon>Pezizomycotina</taxon>
        <taxon>Dothideomycetes</taxon>
        <taxon>Pleosporomycetidae</taxon>
        <taxon>Pleosporales</taxon>
        <taxon>Lindgomycetaceae</taxon>
        <taxon>Lindgomyces</taxon>
    </lineage>
</organism>
<dbReference type="Proteomes" id="UP000799755">
    <property type="component" value="Unassembled WGS sequence"/>
</dbReference>
<sequence>MHVPDLELAVPVLKTLPECADFTKTVSPFLPQLYALPQQIFDRINDLGALRELYTSTNPLITALAFSLFLAGVVLIVSEANRNYSQVDRLWSIIPVVYNCHYALWAHLVGLRSQRLDHVMAVSILWGARLTFNYWRKGGYSVGSEDYRWEYVKNYAGPTWMFIFNIGFISLGQCLLLFAITSPTYILLLTSRLTPDTMSTYDNLFSRLMFFLVLVEFFADQQQWTFYLARTKYRATAKLPKDQKFTREQLDRGFNTTGLFAWSRHPNFAAEQAVWVCLYQWCCCETFTYMNWTFAGAMGYLLLFQASTWFTEWISTRKYPEYKVYQQRVGKFLPRLITRGMDEVKKPEENAKEGKEAKSLKDIRVGGKTKKR</sequence>
<proteinExistence type="predicted"/>
<name>A0ACB6RCR8_9PLEO</name>
<evidence type="ECO:0000313" key="2">
    <source>
        <dbReference type="Proteomes" id="UP000799755"/>
    </source>
</evidence>
<protein>
    <submittedName>
        <fullName evidence="1">DUF1295-domain-containing protein</fullName>
    </submittedName>
</protein>
<accession>A0ACB6RCR8</accession>
<dbReference type="EMBL" id="MU003493">
    <property type="protein sequence ID" value="KAF2476936.1"/>
    <property type="molecule type" value="Genomic_DNA"/>
</dbReference>
<reference evidence="1" key="1">
    <citation type="journal article" date="2020" name="Stud. Mycol.">
        <title>101 Dothideomycetes genomes: a test case for predicting lifestyles and emergence of pathogens.</title>
        <authorList>
            <person name="Haridas S."/>
            <person name="Albert R."/>
            <person name="Binder M."/>
            <person name="Bloem J."/>
            <person name="Labutti K."/>
            <person name="Salamov A."/>
            <person name="Andreopoulos B."/>
            <person name="Baker S."/>
            <person name="Barry K."/>
            <person name="Bills G."/>
            <person name="Bluhm B."/>
            <person name="Cannon C."/>
            <person name="Castanera R."/>
            <person name="Culley D."/>
            <person name="Daum C."/>
            <person name="Ezra D."/>
            <person name="Gonzalez J."/>
            <person name="Henrissat B."/>
            <person name="Kuo A."/>
            <person name="Liang C."/>
            <person name="Lipzen A."/>
            <person name="Lutzoni F."/>
            <person name="Magnuson J."/>
            <person name="Mondo S."/>
            <person name="Nolan M."/>
            <person name="Ohm R."/>
            <person name="Pangilinan J."/>
            <person name="Park H.-J."/>
            <person name="Ramirez L."/>
            <person name="Alfaro M."/>
            <person name="Sun H."/>
            <person name="Tritt A."/>
            <person name="Yoshinaga Y."/>
            <person name="Zwiers L.-H."/>
            <person name="Turgeon B."/>
            <person name="Goodwin S."/>
            <person name="Spatafora J."/>
            <person name="Crous P."/>
            <person name="Grigoriev I."/>
        </authorList>
    </citation>
    <scope>NUCLEOTIDE SEQUENCE</scope>
    <source>
        <strain evidence="1">ATCC 200398</strain>
    </source>
</reference>
<comment type="caution">
    <text evidence="1">The sequence shown here is derived from an EMBL/GenBank/DDBJ whole genome shotgun (WGS) entry which is preliminary data.</text>
</comment>
<keyword evidence="2" id="KW-1185">Reference proteome</keyword>